<dbReference type="Proteomes" id="UP000268829">
    <property type="component" value="Unassembled WGS sequence"/>
</dbReference>
<dbReference type="GO" id="GO:0005975">
    <property type="term" value="P:carbohydrate metabolic process"/>
    <property type="evidence" value="ECO:0007669"/>
    <property type="project" value="InterPro"/>
</dbReference>
<dbReference type="SUPFAM" id="SSF88713">
    <property type="entry name" value="Glycoside hydrolase/deacetylase"/>
    <property type="match status" value="1"/>
</dbReference>
<feature type="chain" id="PRO_5038577012" evidence="2">
    <location>
        <begin position="26"/>
        <end position="280"/>
    </location>
</feature>
<evidence type="ECO:0000256" key="1">
    <source>
        <dbReference type="SAM" id="MobiDB-lite"/>
    </source>
</evidence>
<accession>A0A3M8ATY0</accession>
<dbReference type="PROSITE" id="PS51677">
    <property type="entry name" value="NODB"/>
    <property type="match status" value="1"/>
</dbReference>
<proteinExistence type="predicted"/>
<reference evidence="4 5" key="1">
    <citation type="submission" date="2018-10" db="EMBL/GenBank/DDBJ databases">
        <title>Phylogenomics of Brevibacillus.</title>
        <authorList>
            <person name="Dunlap C."/>
        </authorList>
    </citation>
    <scope>NUCLEOTIDE SEQUENCE [LARGE SCALE GENOMIC DNA]</scope>
    <source>
        <strain evidence="4 5">DSM 100115</strain>
    </source>
</reference>
<feature type="region of interest" description="Disordered" evidence="1">
    <location>
        <begin position="256"/>
        <end position="280"/>
    </location>
</feature>
<gene>
    <name evidence="4" type="primary">pdaA</name>
    <name evidence="4" type="ORF">EDM57_16485</name>
</gene>
<dbReference type="RefSeq" id="WP_122905779.1">
    <property type="nucleotide sequence ID" value="NZ_RHHS01000039.1"/>
</dbReference>
<dbReference type="InterPro" id="IPR002509">
    <property type="entry name" value="NODB_dom"/>
</dbReference>
<name>A0A3M8ATY0_9BACL</name>
<dbReference type="Pfam" id="PF01522">
    <property type="entry name" value="Polysacc_deac_1"/>
    <property type="match status" value="1"/>
</dbReference>
<protein>
    <submittedName>
        <fullName evidence="4">Delta-lactam-biosynthetic de-N-acetylase</fullName>
    </submittedName>
</protein>
<dbReference type="Gene3D" id="3.20.20.370">
    <property type="entry name" value="Glycoside hydrolase/deacetylase"/>
    <property type="match status" value="1"/>
</dbReference>
<dbReference type="InterPro" id="IPR050248">
    <property type="entry name" value="Polysacc_deacetylase_ArnD"/>
</dbReference>
<dbReference type="EMBL" id="RHHS01000039">
    <property type="protein sequence ID" value="RNB54636.1"/>
    <property type="molecule type" value="Genomic_DNA"/>
</dbReference>
<evidence type="ECO:0000259" key="3">
    <source>
        <dbReference type="PROSITE" id="PS51677"/>
    </source>
</evidence>
<dbReference type="PANTHER" id="PTHR10587">
    <property type="entry name" value="GLYCOSYL TRANSFERASE-RELATED"/>
    <property type="match status" value="1"/>
</dbReference>
<dbReference type="OrthoDB" id="9812065at2"/>
<dbReference type="PANTHER" id="PTHR10587:SF78">
    <property type="entry name" value="PEPTIDOGLYCAN-N-ACETYLMURAMIC ACID DEACETYLASE PDAA"/>
    <property type="match status" value="1"/>
</dbReference>
<keyword evidence="5" id="KW-1185">Reference proteome</keyword>
<evidence type="ECO:0000313" key="5">
    <source>
        <dbReference type="Proteomes" id="UP000268829"/>
    </source>
</evidence>
<dbReference type="GO" id="GO:0016810">
    <property type="term" value="F:hydrolase activity, acting on carbon-nitrogen (but not peptide) bonds"/>
    <property type="evidence" value="ECO:0007669"/>
    <property type="project" value="InterPro"/>
</dbReference>
<comment type="caution">
    <text evidence="4">The sequence shown here is derived from an EMBL/GenBank/DDBJ whole genome shotgun (WGS) entry which is preliminary data.</text>
</comment>
<evidence type="ECO:0000313" key="4">
    <source>
        <dbReference type="EMBL" id="RNB54636.1"/>
    </source>
</evidence>
<dbReference type="CDD" id="cd10948">
    <property type="entry name" value="CE4_BsPdaA_like"/>
    <property type="match status" value="1"/>
</dbReference>
<dbReference type="InterPro" id="IPR011330">
    <property type="entry name" value="Glyco_hydro/deAcase_b/a-brl"/>
</dbReference>
<dbReference type="InterPro" id="IPR014235">
    <property type="entry name" value="Spore_PdaA"/>
</dbReference>
<dbReference type="NCBIfam" id="TIGR02884">
    <property type="entry name" value="spore_pdaA"/>
    <property type="match status" value="1"/>
</dbReference>
<keyword evidence="2" id="KW-0732">Signal</keyword>
<dbReference type="AlphaFoldDB" id="A0A3M8ATY0"/>
<organism evidence="4 5">
    <name type="scientific">Brevibacillus gelatini</name>
    <dbReference type="NCBI Taxonomy" id="1655277"/>
    <lineage>
        <taxon>Bacteria</taxon>
        <taxon>Bacillati</taxon>
        <taxon>Bacillota</taxon>
        <taxon>Bacilli</taxon>
        <taxon>Bacillales</taxon>
        <taxon>Paenibacillaceae</taxon>
        <taxon>Brevibacillus</taxon>
    </lineage>
</organism>
<dbReference type="GO" id="GO:0016020">
    <property type="term" value="C:membrane"/>
    <property type="evidence" value="ECO:0007669"/>
    <property type="project" value="TreeGrafter"/>
</dbReference>
<feature type="signal peptide" evidence="2">
    <location>
        <begin position="1"/>
        <end position="25"/>
    </location>
</feature>
<sequence length="280" mass="31516">MKPRYKKLLHVGAILLLAFSLPLHAAVAHQDHPYHFGFKKSRNGQLPSINEEGFKSIVDRHGAVFLGDTSKKELYLTFDNGYENGYTPAILDTLKAKKVPAIFFVTGHYVKDQPELLKRMTREGHLIGNHSWSHPDMTTMSNEKIKEELTRVSEAVAQVTGQANMRYLRPPRGIFSDRTLAVSKELGYTNVFWSIAYKDWDTKVQRGARYAFDSVMSQLHPGAVILLHAVSKDNADALGSIIDEARKRGYEFRSLDQLPQMQAGTPQALPKNESQAPLKP</sequence>
<evidence type="ECO:0000256" key="2">
    <source>
        <dbReference type="SAM" id="SignalP"/>
    </source>
</evidence>
<feature type="domain" description="NodB homology" evidence="3">
    <location>
        <begin position="72"/>
        <end position="253"/>
    </location>
</feature>